<dbReference type="Pfam" id="PF15852">
    <property type="entry name" value="DUF4724"/>
    <property type="match status" value="1"/>
</dbReference>
<evidence type="ECO:0000259" key="2">
    <source>
        <dbReference type="Pfam" id="PF15852"/>
    </source>
</evidence>
<gene>
    <name evidence="4" type="primary">LOC109378402</name>
</gene>
<dbReference type="GeneID" id="109378402"/>
<dbReference type="RefSeq" id="XP_019490343.1">
    <property type="nucleotide sequence ID" value="XM_019634798.1"/>
</dbReference>
<dbReference type="PANTHER" id="PTHR22382">
    <property type="entry name" value="RIKEN CDNA 4921504E06 GENE"/>
    <property type="match status" value="1"/>
</dbReference>
<proteinExistence type="predicted"/>
<evidence type="ECO:0000313" key="3">
    <source>
        <dbReference type="Proteomes" id="UP000694851"/>
    </source>
</evidence>
<accession>A0A8B7QRI5</accession>
<sequence>VRPATHVVMPDKKKVKMPEAKIEDKRVLEEQIEILKVKLENEKKMRERFKKESEWISKNWERKFLILRNSFHVLKNEMFTRHTLYRQFAVLADTSFNYI</sequence>
<dbReference type="KEGG" id="hai:109378402"/>
<dbReference type="AlphaFoldDB" id="A0A8B7QRI5"/>
<organism evidence="3 4">
    <name type="scientific">Hipposideros armiger</name>
    <name type="common">Great Himalayan leaf-nosed bat</name>
    <dbReference type="NCBI Taxonomy" id="186990"/>
    <lineage>
        <taxon>Eukaryota</taxon>
        <taxon>Metazoa</taxon>
        <taxon>Chordata</taxon>
        <taxon>Craniata</taxon>
        <taxon>Vertebrata</taxon>
        <taxon>Euteleostomi</taxon>
        <taxon>Mammalia</taxon>
        <taxon>Eutheria</taxon>
        <taxon>Laurasiatheria</taxon>
        <taxon>Chiroptera</taxon>
        <taxon>Yinpterochiroptera</taxon>
        <taxon>Rhinolophoidea</taxon>
        <taxon>Hipposideridae</taxon>
        <taxon>Hipposideros</taxon>
    </lineage>
</organism>
<evidence type="ECO:0000313" key="4">
    <source>
        <dbReference type="RefSeq" id="XP_019490343.1"/>
    </source>
</evidence>
<dbReference type="InterPro" id="IPR031711">
    <property type="entry name" value="DUF4724"/>
</dbReference>
<feature type="coiled-coil region" evidence="1">
    <location>
        <begin position="25"/>
        <end position="52"/>
    </location>
</feature>
<dbReference type="OrthoDB" id="10027521at2759"/>
<feature type="domain" description="DUF4724" evidence="2">
    <location>
        <begin position="78"/>
        <end position="99"/>
    </location>
</feature>
<dbReference type="InterPro" id="IPR040119">
    <property type="entry name" value="C10orf67-like"/>
</dbReference>
<feature type="non-terminal residue" evidence="4">
    <location>
        <position position="1"/>
    </location>
</feature>
<feature type="non-terminal residue" evidence="4">
    <location>
        <position position="99"/>
    </location>
</feature>
<protein>
    <submittedName>
        <fullName evidence="4">Uncharacterized protein C10orf67, mitochondrial-like</fullName>
    </submittedName>
</protein>
<dbReference type="Proteomes" id="UP000694851">
    <property type="component" value="Unplaced"/>
</dbReference>
<keyword evidence="3" id="KW-1185">Reference proteome</keyword>
<keyword evidence="1" id="KW-0175">Coiled coil</keyword>
<name>A0A8B7QRI5_HIPAR</name>
<dbReference type="PANTHER" id="PTHR22382:SF7">
    <property type="entry name" value="RIKEN CDNA 4921504E06 GENE"/>
    <property type="match status" value="1"/>
</dbReference>
<evidence type="ECO:0000256" key="1">
    <source>
        <dbReference type="SAM" id="Coils"/>
    </source>
</evidence>
<reference evidence="4" key="1">
    <citation type="submission" date="2025-08" db="UniProtKB">
        <authorList>
            <consortium name="RefSeq"/>
        </authorList>
    </citation>
    <scope>IDENTIFICATION</scope>
    <source>
        <tissue evidence="4">Muscle</tissue>
    </source>
</reference>